<dbReference type="InterPro" id="IPR021862">
    <property type="entry name" value="DUF3472"/>
</dbReference>
<dbReference type="EMBL" id="JAGHKO010000011">
    <property type="protein sequence ID" value="MBO9203895.1"/>
    <property type="molecule type" value="Genomic_DNA"/>
</dbReference>
<gene>
    <name evidence="3" type="ORF">J7I42_26660</name>
</gene>
<feature type="chain" id="PRO_5046659938" evidence="1">
    <location>
        <begin position="21"/>
        <end position="429"/>
    </location>
</feature>
<keyword evidence="1" id="KW-0732">Signal</keyword>
<evidence type="ECO:0000256" key="1">
    <source>
        <dbReference type="SAM" id="SignalP"/>
    </source>
</evidence>
<dbReference type="InterPro" id="IPR031712">
    <property type="entry name" value="DUF5077"/>
</dbReference>
<proteinExistence type="predicted"/>
<name>A0ABS3Z160_9BACT</name>
<dbReference type="Pfam" id="PF16871">
    <property type="entry name" value="DUF5077"/>
    <property type="match status" value="1"/>
</dbReference>
<evidence type="ECO:0000313" key="3">
    <source>
        <dbReference type="EMBL" id="MBO9203895.1"/>
    </source>
</evidence>
<dbReference type="Pfam" id="PF11958">
    <property type="entry name" value="DUF3472"/>
    <property type="match status" value="1"/>
</dbReference>
<organism evidence="3 4">
    <name type="scientific">Niastella soli</name>
    <dbReference type="NCBI Taxonomy" id="2821487"/>
    <lineage>
        <taxon>Bacteria</taxon>
        <taxon>Pseudomonadati</taxon>
        <taxon>Bacteroidota</taxon>
        <taxon>Chitinophagia</taxon>
        <taxon>Chitinophagales</taxon>
        <taxon>Chitinophagaceae</taxon>
        <taxon>Niastella</taxon>
    </lineage>
</organism>
<feature type="signal peptide" evidence="1">
    <location>
        <begin position="1"/>
        <end position="20"/>
    </location>
</feature>
<evidence type="ECO:0000259" key="2">
    <source>
        <dbReference type="Pfam" id="PF16871"/>
    </source>
</evidence>
<protein>
    <submittedName>
        <fullName evidence="3">DUF3472 domain-containing protein</fullName>
    </submittedName>
</protein>
<feature type="domain" description="DUF5077" evidence="2">
    <location>
        <begin position="30"/>
        <end position="148"/>
    </location>
</feature>
<sequence>MKYTALLFTCSLLFCVAVKAGNGIDTAIVLPLGGNTWAVNAPSNANMITNAGIENWVSKETQFNTYLRINKSGVLKLAIKARTDNESKLQIGINGELKIVMIKGHNFQLYEAGEWKLKDTGYIKITLQGLTKSGEHFADVSDYAISGTVINAETVYTKNNEGKFFYWGRRGPSVHLNYAFADSVKAQWFYNEVTFPKGEDVIGTYAMACGFGQGYFGMQVNSETERRILFSVWSPFTTNDPKNIPADERIVLLKKGAEVNAQDFGNEGSGGQSFMPYNWKAGTTYKFLLKGEPDGQNNTIYTAYFFSPEKNEWLLMASFKRPKTNTYLKRFHSFLENFNPNQGDKARKVLYGNQWICDNNGKWIELNKASFTYDNTARIGYRMDYTGGTEKGQFFLKNCGFFNKYTTYKTLFERPAKQVAPAIDLNKLP</sequence>
<keyword evidence="4" id="KW-1185">Reference proteome</keyword>
<dbReference type="Proteomes" id="UP000677244">
    <property type="component" value="Unassembled WGS sequence"/>
</dbReference>
<comment type="caution">
    <text evidence="3">The sequence shown here is derived from an EMBL/GenBank/DDBJ whole genome shotgun (WGS) entry which is preliminary data.</text>
</comment>
<accession>A0ABS3Z160</accession>
<reference evidence="3 4" key="1">
    <citation type="submission" date="2021-03" db="EMBL/GenBank/DDBJ databases">
        <title>Assistant Professor.</title>
        <authorList>
            <person name="Huq M.A."/>
        </authorList>
    </citation>
    <scope>NUCLEOTIDE SEQUENCE [LARGE SCALE GENOMIC DNA]</scope>
    <source>
        <strain evidence="3 4">MAH-29</strain>
    </source>
</reference>
<dbReference type="RefSeq" id="WP_209141946.1">
    <property type="nucleotide sequence ID" value="NZ_JAGHKO010000011.1"/>
</dbReference>
<evidence type="ECO:0000313" key="4">
    <source>
        <dbReference type="Proteomes" id="UP000677244"/>
    </source>
</evidence>